<dbReference type="PROSITE" id="PS51671">
    <property type="entry name" value="ACT"/>
    <property type="match status" value="1"/>
</dbReference>
<evidence type="ECO:0000256" key="15">
    <source>
        <dbReference type="RuleBase" id="RU003448"/>
    </source>
</evidence>
<dbReference type="Pfam" id="PF22468">
    <property type="entry name" value="ACT_9"/>
    <property type="match status" value="1"/>
</dbReference>
<reference evidence="19" key="1">
    <citation type="submission" date="2023-06" db="EMBL/GenBank/DDBJ databases">
        <title>Identification and characterization of horizontal gene transfer across gut microbiota members of farm animals based on homology search.</title>
        <authorList>
            <person name="Zeman M."/>
            <person name="Kubasova T."/>
            <person name="Jahodarova E."/>
            <person name="Nykrynova M."/>
            <person name="Rychlik I."/>
        </authorList>
    </citation>
    <scope>NUCLEOTIDE SEQUENCE [LARGE SCALE GENOMIC DNA]</scope>
    <source>
        <strain evidence="19">154_Feed</strain>
    </source>
</reference>
<dbReference type="NCBIfam" id="NF006540">
    <property type="entry name" value="PRK09034.1"/>
    <property type="match status" value="1"/>
</dbReference>
<dbReference type="PIRSF" id="PIRSF000726">
    <property type="entry name" value="Asp_kin"/>
    <property type="match status" value="1"/>
</dbReference>
<dbReference type="EC" id="2.7.2.4" evidence="6 15"/>
<evidence type="ECO:0000256" key="3">
    <source>
        <dbReference type="ARBA" id="ARBA00004986"/>
    </source>
</evidence>
<evidence type="ECO:0000256" key="6">
    <source>
        <dbReference type="ARBA" id="ARBA00013059"/>
    </source>
</evidence>
<name>A0ABT7V8I6_9ACTN</name>
<dbReference type="InterPro" id="IPR054352">
    <property type="entry name" value="ACT_Aspartokinase"/>
</dbReference>
<dbReference type="InterPro" id="IPR045865">
    <property type="entry name" value="ACT-like_dom_sf"/>
</dbReference>
<evidence type="ECO:0000256" key="11">
    <source>
        <dbReference type="ARBA" id="ARBA00022840"/>
    </source>
</evidence>
<comment type="catalytic activity">
    <reaction evidence="14 15">
        <text>L-aspartate + ATP = 4-phospho-L-aspartate + ADP</text>
        <dbReference type="Rhea" id="RHEA:23776"/>
        <dbReference type="ChEBI" id="CHEBI:29991"/>
        <dbReference type="ChEBI" id="CHEBI:30616"/>
        <dbReference type="ChEBI" id="CHEBI:57535"/>
        <dbReference type="ChEBI" id="CHEBI:456216"/>
        <dbReference type="EC" id="2.7.2.4"/>
    </reaction>
</comment>
<feature type="domain" description="ACT" evidence="17">
    <location>
        <begin position="377"/>
        <end position="449"/>
    </location>
</feature>
<comment type="pathway">
    <text evidence="2 16">Amino-acid biosynthesis; L-lysine biosynthesis via DAP pathway; (S)-tetrahydrodipicolinate from L-aspartate: step 1/4.</text>
</comment>
<comment type="similarity">
    <text evidence="5 15">Belongs to the aspartokinase family.</text>
</comment>
<evidence type="ECO:0000256" key="12">
    <source>
        <dbReference type="ARBA" id="ARBA00022915"/>
    </source>
</evidence>
<keyword evidence="10 15" id="KW-0418">Kinase</keyword>
<dbReference type="PROSITE" id="PS00324">
    <property type="entry name" value="ASPARTOKINASE"/>
    <property type="match status" value="1"/>
</dbReference>
<dbReference type="CDD" id="cd04916">
    <property type="entry name" value="ACT_AKiii-YclM-BS_2"/>
    <property type="match status" value="1"/>
</dbReference>
<dbReference type="InterPro" id="IPR001341">
    <property type="entry name" value="Asp_kinase"/>
</dbReference>
<evidence type="ECO:0000256" key="1">
    <source>
        <dbReference type="ARBA" id="ARBA00002843"/>
    </source>
</evidence>
<evidence type="ECO:0000256" key="16">
    <source>
        <dbReference type="RuleBase" id="RU004249"/>
    </source>
</evidence>
<sequence length="460" mass="50323">MIKVAKFGGSSVADAEHFKKIRSIIEADPSRRFVVVSACGRRYKSDAKVTDLLYLVAAHVRYHVSCDDLLTDIGQRYFDIADELGLTYPIREEFATFAEKAKAGDLTTEELVSRGEYFTARLMAEYLGLPFLDAADVVAFHHDGTLSMTRTQALIQERGIPGGFVMPGFYGATREGRIMLLDRGGGDISGSILAKCLDAALYENWTDVSGFLSADPGVVPHPQPISRITYSEMRELSYMGASVLHEEAVFPVMEAGIPIAVKNTNRPLDPGTIISDREDYVADEPIITGVTGKRNFVAVHILKDHMSNEVGIVRRVLSIFERYRVSIEHIPSGIDSFAVVVQGEDVKDSLWSIVADIKTEVQPDGIKVVDDLALISTVGRNMSGRPGISGSLFAALGQEGISIRMIAQGSDEINIIVGVRDVDFERAIRAIYSAFSDGDHLLELKDLKRAEAASHPASVR</sequence>
<evidence type="ECO:0000256" key="13">
    <source>
        <dbReference type="ARBA" id="ARBA00023154"/>
    </source>
</evidence>
<evidence type="ECO:0000313" key="19">
    <source>
        <dbReference type="Proteomes" id="UP001529421"/>
    </source>
</evidence>
<dbReference type="Proteomes" id="UP001529421">
    <property type="component" value="Unassembled WGS sequence"/>
</dbReference>
<evidence type="ECO:0000256" key="9">
    <source>
        <dbReference type="ARBA" id="ARBA00022741"/>
    </source>
</evidence>
<evidence type="ECO:0000256" key="10">
    <source>
        <dbReference type="ARBA" id="ARBA00022777"/>
    </source>
</evidence>
<dbReference type="InterPro" id="IPR002912">
    <property type="entry name" value="ACT_dom"/>
</dbReference>
<evidence type="ECO:0000259" key="17">
    <source>
        <dbReference type="PROSITE" id="PS51671"/>
    </source>
</evidence>
<dbReference type="InterPro" id="IPR001048">
    <property type="entry name" value="Asp/Glu/Uridylate_kinase"/>
</dbReference>
<accession>A0ABT7V8I6</accession>
<protein>
    <recommendedName>
        <fullName evidence="7 15">Aspartokinase</fullName>
        <ecNumber evidence="6 15">2.7.2.4</ecNumber>
    </recommendedName>
</protein>
<comment type="pathway">
    <text evidence="4 16">Amino-acid biosynthesis; L-threonine biosynthesis; L-threonine from L-aspartate: step 1/5.</text>
</comment>
<dbReference type="Gene3D" id="3.30.2130.10">
    <property type="entry name" value="VC0802-like"/>
    <property type="match status" value="1"/>
</dbReference>
<keyword evidence="16" id="KW-0028">Amino-acid biosynthesis</keyword>
<dbReference type="SUPFAM" id="SSF55021">
    <property type="entry name" value="ACT-like"/>
    <property type="match status" value="2"/>
</dbReference>
<dbReference type="GO" id="GO:0004072">
    <property type="term" value="F:aspartate kinase activity"/>
    <property type="evidence" value="ECO:0007669"/>
    <property type="project" value="UniProtKB-EC"/>
</dbReference>
<evidence type="ECO:0000256" key="14">
    <source>
        <dbReference type="ARBA" id="ARBA00047872"/>
    </source>
</evidence>
<dbReference type="InterPro" id="IPR018042">
    <property type="entry name" value="Aspartate_kinase_CS"/>
</dbReference>
<keyword evidence="13" id="KW-0457">Lysine biosynthesis</keyword>
<dbReference type="Pfam" id="PF00696">
    <property type="entry name" value="AA_kinase"/>
    <property type="match status" value="1"/>
</dbReference>
<keyword evidence="8 15" id="KW-0808">Transferase</keyword>
<comment type="caution">
    <text evidence="18">The sequence shown here is derived from an EMBL/GenBank/DDBJ whole genome shotgun (WGS) entry which is preliminary data.</text>
</comment>
<evidence type="ECO:0000313" key="18">
    <source>
        <dbReference type="EMBL" id="MDM8274812.1"/>
    </source>
</evidence>
<dbReference type="Gene3D" id="3.40.1160.10">
    <property type="entry name" value="Acetylglutamate kinase-like"/>
    <property type="match status" value="1"/>
</dbReference>
<dbReference type="InterPro" id="IPR036393">
    <property type="entry name" value="AceGlu_kinase-like_sf"/>
</dbReference>
<dbReference type="PANTHER" id="PTHR21499">
    <property type="entry name" value="ASPARTATE KINASE"/>
    <property type="match status" value="1"/>
</dbReference>
<keyword evidence="12" id="KW-0220">Diaminopimelate biosynthesis</keyword>
<dbReference type="NCBIfam" id="TIGR00657">
    <property type="entry name" value="asp_kinases"/>
    <property type="match status" value="1"/>
</dbReference>
<dbReference type="PANTHER" id="PTHR21499:SF67">
    <property type="entry name" value="ASPARTOKINASE 3"/>
    <property type="match status" value="1"/>
</dbReference>
<gene>
    <name evidence="18" type="ORF">QUW28_04765</name>
</gene>
<evidence type="ECO:0000256" key="5">
    <source>
        <dbReference type="ARBA" id="ARBA00010122"/>
    </source>
</evidence>
<keyword evidence="9" id="KW-0547">Nucleotide-binding</keyword>
<proteinExistence type="inferred from homology"/>
<organism evidence="18 19">
    <name type="scientific">Enorma phocaeensis</name>
    <dbReference type="NCBI Taxonomy" id="1871019"/>
    <lineage>
        <taxon>Bacteria</taxon>
        <taxon>Bacillati</taxon>
        <taxon>Actinomycetota</taxon>
        <taxon>Coriobacteriia</taxon>
        <taxon>Coriobacteriales</taxon>
        <taxon>Coriobacteriaceae</taxon>
        <taxon>Enorma</taxon>
    </lineage>
</organism>
<comment type="function">
    <text evidence="1">Catalyzes the phosphorylation of the beta-carboxyl group of aspartic acid with ATP to yield 4-phospho-L-aspartate, which is involved in the branched biosynthetic pathway leading to the biosynthesis of amino acids lysine, threonine, isoleucine and methionine.</text>
</comment>
<dbReference type="EMBL" id="JAUDDZ010000005">
    <property type="protein sequence ID" value="MDM8274812.1"/>
    <property type="molecule type" value="Genomic_DNA"/>
</dbReference>
<reference evidence="18 19" key="2">
    <citation type="submission" date="2023-06" db="EMBL/GenBank/DDBJ databases">
        <authorList>
            <person name="Zeman M."/>
            <person name="Kubasova T."/>
            <person name="Jahodarova E."/>
            <person name="Nykrynova M."/>
            <person name="Rychlik I."/>
        </authorList>
    </citation>
    <scope>NUCLEOTIDE SEQUENCE [LARGE SCALE GENOMIC DNA]</scope>
    <source>
        <strain evidence="18 19">154_Feed</strain>
    </source>
</reference>
<evidence type="ECO:0000256" key="7">
    <source>
        <dbReference type="ARBA" id="ARBA00016273"/>
    </source>
</evidence>
<evidence type="ECO:0000256" key="2">
    <source>
        <dbReference type="ARBA" id="ARBA00004766"/>
    </source>
</evidence>
<dbReference type="SUPFAM" id="SSF53633">
    <property type="entry name" value="Carbamate kinase-like"/>
    <property type="match status" value="1"/>
</dbReference>
<dbReference type="InterPro" id="IPR005260">
    <property type="entry name" value="Asp_kin_monofn"/>
</dbReference>
<comment type="pathway">
    <text evidence="3 16">Amino-acid biosynthesis; L-methionine biosynthesis via de novo pathway; L-homoserine from L-aspartate: step 1/3.</text>
</comment>
<evidence type="ECO:0000256" key="8">
    <source>
        <dbReference type="ARBA" id="ARBA00022679"/>
    </source>
</evidence>
<evidence type="ECO:0000256" key="4">
    <source>
        <dbReference type="ARBA" id="ARBA00005139"/>
    </source>
</evidence>
<keyword evidence="19" id="KW-1185">Reference proteome</keyword>
<keyword evidence="11" id="KW-0067">ATP-binding</keyword>
<dbReference type="RefSeq" id="WP_289544945.1">
    <property type="nucleotide sequence ID" value="NZ_JAUDDZ010000005.1"/>
</dbReference>